<dbReference type="Proteomes" id="UP000094893">
    <property type="component" value="Unassembled WGS sequence"/>
</dbReference>
<sequence length="201" mass="22720">MKVLDRVLARKFTDRVFEIATVDMVAALGEVVADRVGGHRQYEEYLTEYLTTYSRWLKELNAEDHKYLYDAAVAYMRDHSGFYVKAGLTRVPSVSENSVLMLTPPPFVHQTFEGSTYTSLESLLPVLVDRIERIDPNANPYEDLRAVAASALKAYGDWLESHLGGEEGREHFIAWTLGKAAEVAFMKGTRTEAKKLLPTEK</sequence>
<evidence type="ECO:0000313" key="2">
    <source>
        <dbReference type="Proteomes" id="UP000094893"/>
    </source>
</evidence>
<dbReference type="AlphaFoldDB" id="A0A1C2IYS6"/>
<comment type="caution">
    <text evidence="1">The sequence shown here is derived from an EMBL/GenBank/DDBJ whole genome shotgun (WGS) entry which is preliminary data.</text>
</comment>
<evidence type="ECO:0000313" key="1">
    <source>
        <dbReference type="EMBL" id="OCX77315.1"/>
    </source>
</evidence>
<dbReference type="RefSeq" id="WP_024892843.1">
    <property type="nucleotide sequence ID" value="NZ_LWRZ01000204.1"/>
</dbReference>
<dbReference type="EMBL" id="LWSA01000005">
    <property type="protein sequence ID" value="OCX77315.1"/>
    <property type="molecule type" value="Genomic_DNA"/>
</dbReference>
<protein>
    <submittedName>
        <fullName evidence="1">Uncharacterized protein</fullName>
    </submittedName>
</protein>
<reference evidence="1 2" key="1">
    <citation type="journal article" date="2016" name="Int. J. Mol. Sci.">
        <title>Comparative genomics of the extreme acidophile Acidithiobacillus thiooxidans reveals intraspecific divergence and niche adaptation.</title>
        <authorList>
            <person name="Zhang X."/>
            <person name="Feng X."/>
            <person name="Tao J."/>
            <person name="Ma L."/>
            <person name="Xiao Y."/>
            <person name="Liang Y."/>
            <person name="Liu X."/>
            <person name="Yin H."/>
        </authorList>
    </citation>
    <scope>NUCLEOTIDE SEQUENCE [LARGE SCALE GENOMIC DNA]</scope>
    <source>
        <strain evidence="1 2">A02</strain>
    </source>
</reference>
<accession>A0A1C2IYS6</accession>
<name>A0A1C2IYS6_ACITH</name>
<proteinExistence type="predicted"/>
<gene>
    <name evidence="1" type="ORF">A6P07_00410</name>
</gene>
<organism evidence="1 2">
    <name type="scientific">Acidithiobacillus thiooxidans</name>
    <name type="common">Thiobacillus thiooxidans</name>
    <dbReference type="NCBI Taxonomy" id="930"/>
    <lineage>
        <taxon>Bacteria</taxon>
        <taxon>Pseudomonadati</taxon>
        <taxon>Pseudomonadota</taxon>
        <taxon>Acidithiobacillia</taxon>
        <taxon>Acidithiobacillales</taxon>
        <taxon>Acidithiobacillaceae</taxon>
        <taxon>Acidithiobacillus</taxon>
    </lineage>
</organism>